<protein>
    <submittedName>
        <fullName evidence="2">Uncharacterized protein</fullName>
    </submittedName>
</protein>
<gene>
    <name evidence="2" type="ORF">EBH_0005160</name>
</gene>
<reference evidence="2" key="1">
    <citation type="submission" date="2013-10" db="EMBL/GenBank/DDBJ databases">
        <title>Genomic analysis of the causative agents of coccidiosis in chickens.</title>
        <authorList>
            <person name="Reid A.J."/>
            <person name="Blake D."/>
            <person name="Billington K."/>
            <person name="Browne H."/>
            <person name="Dunn M."/>
            <person name="Hung S."/>
            <person name="Kawahara F."/>
            <person name="Miranda-Saavedra D."/>
            <person name="Mourier T."/>
            <person name="Nagra H."/>
            <person name="Otto T.D."/>
            <person name="Rawlings N."/>
            <person name="Sanchez A."/>
            <person name="Sanders M."/>
            <person name="Subramaniam C."/>
            <person name="Tay Y."/>
            <person name="Dear P."/>
            <person name="Doerig C."/>
            <person name="Gruber A."/>
            <person name="Parkinson J."/>
            <person name="Shirley M."/>
            <person name="Wan K.L."/>
            <person name="Berriman M."/>
            <person name="Tomley F."/>
            <person name="Pain A."/>
        </authorList>
    </citation>
    <scope>NUCLEOTIDE SEQUENCE [LARGE SCALE GENOMIC DNA]</scope>
    <source>
        <strain evidence="2">Houghton</strain>
    </source>
</reference>
<organism evidence="2 3">
    <name type="scientific">Eimeria brunetti</name>
    <dbReference type="NCBI Taxonomy" id="51314"/>
    <lineage>
        <taxon>Eukaryota</taxon>
        <taxon>Sar</taxon>
        <taxon>Alveolata</taxon>
        <taxon>Apicomplexa</taxon>
        <taxon>Conoidasida</taxon>
        <taxon>Coccidia</taxon>
        <taxon>Eucoccidiorida</taxon>
        <taxon>Eimeriorina</taxon>
        <taxon>Eimeriidae</taxon>
        <taxon>Eimeria</taxon>
    </lineage>
</organism>
<evidence type="ECO:0000256" key="1">
    <source>
        <dbReference type="SAM" id="MobiDB-lite"/>
    </source>
</evidence>
<evidence type="ECO:0000313" key="3">
    <source>
        <dbReference type="Proteomes" id="UP000030750"/>
    </source>
</evidence>
<accession>U6LR73</accession>
<feature type="region of interest" description="Disordered" evidence="1">
    <location>
        <begin position="61"/>
        <end position="103"/>
    </location>
</feature>
<dbReference type="AlphaFoldDB" id="U6LR73"/>
<feature type="compositionally biased region" description="Low complexity" evidence="1">
    <location>
        <begin position="84"/>
        <end position="103"/>
    </location>
</feature>
<dbReference type="Proteomes" id="UP000030750">
    <property type="component" value="Unassembled WGS sequence"/>
</dbReference>
<keyword evidence="3" id="KW-1185">Reference proteome</keyword>
<dbReference type="VEuPathDB" id="ToxoDB:EBH_0005160"/>
<dbReference type="EMBL" id="HG713202">
    <property type="protein sequence ID" value="CDJ52837.1"/>
    <property type="molecule type" value="Genomic_DNA"/>
</dbReference>
<name>U6LR73_9EIME</name>
<evidence type="ECO:0000313" key="2">
    <source>
        <dbReference type="EMBL" id="CDJ52837.1"/>
    </source>
</evidence>
<reference evidence="2" key="2">
    <citation type="submission" date="2013-10" db="EMBL/GenBank/DDBJ databases">
        <authorList>
            <person name="Aslett M."/>
        </authorList>
    </citation>
    <scope>NUCLEOTIDE SEQUENCE [LARGE SCALE GENOMIC DNA]</scope>
    <source>
        <strain evidence="2">Houghton</strain>
    </source>
</reference>
<sequence>MADSLFSQHCLRTLESARQWVSSVNWTKEESELRKLLASIHQKITKLQMWRRQKRIGLVAPASEARASKRRRLDQRPPLYTCMQQQQQQQQQQQRQQQQLQRQLLQQQQQQLEEIHEMQQDRGPAAADFEHLPFTCFDELAEVELSSAAAPTSAR</sequence>
<proteinExistence type="predicted"/>
<dbReference type="OrthoDB" id="10557337at2759"/>